<sequence length="124" mass="14769">MEGISSSSNQNQSKIEERLEWLDKKLKRSLSLDMWEYSAILKELYNLAREKVSEVLPQLEELVKRTGISSFENHLFSAIRNYIRDHIPPKDVSNNLYREKIYKLKEGLEKLSDLNVRNYLFELY</sequence>
<comment type="caution">
    <text evidence="1">The sequence shown here is derived from an EMBL/GenBank/DDBJ whole genome shotgun (WGS) entry which is preliminary data.</text>
</comment>
<organism evidence="1 2">
    <name type="scientific">Nanobsidianus stetteri</name>
    <dbReference type="NCBI Taxonomy" id="1294122"/>
    <lineage>
        <taxon>Archaea</taxon>
        <taxon>Nanobdellota</taxon>
        <taxon>Candidatus Nanoarchaeia</taxon>
        <taxon>Nanoarchaeales</taxon>
        <taxon>Nanopusillaceae</taxon>
        <taxon>Candidatus Nanobsidianus</taxon>
    </lineage>
</organism>
<protein>
    <submittedName>
        <fullName evidence="1">Uncharacterized protein</fullName>
    </submittedName>
</protein>
<dbReference type="AlphaFoldDB" id="A0A2T9WUM3"/>
<proteinExistence type="predicted"/>
<dbReference type="EMBL" id="QEFH01000004">
    <property type="protein sequence ID" value="PVU71537.1"/>
    <property type="molecule type" value="Genomic_DNA"/>
</dbReference>
<dbReference type="Proteomes" id="UP000245908">
    <property type="component" value="Unassembled WGS sequence"/>
</dbReference>
<gene>
    <name evidence="1" type="ORF">DDW05_00815</name>
</gene>
<accession>A0A2T9WUM3</accession>
<reference evidence="1 2" key="1">
    <citation type="journal article" date="2015" name="Appl. Environ. Microbiol.">
        <title>Nanoarchaeota, Their Sulfolobales Host, and Nanoarchaeota Virus Distribution across Yellowstone National Park Hot Springs.</title>
        <authorList>
            <person name="Munson-McGee J.H."/>
            <person name="Field E.K."/>
            <person name="Bateson M."/>
            <person name="Rooney C."/>
            <person name="Stepanauskas R."/>
            <person name="Young M.J."/>
        </authorList>
    </citation>
    <scope>NUCLEOTIDE SEQUENCE [LARGE SCALE GENOMIC DNA]</scope>
    <source>
        <strain evidence="1">SCGC AB-777_O03</strain>
    </source>
</reference>
<evidence type="ECO:0000313" key="1">
    <source>
        <dbReference type="EMBL" id="PVU71537.1"/>
    </source>
</evidence>
<name>A0A2T9WUM3_NANST</name>
<evidence type="ECO:0000313" key="2">
    <source>
        <dbReference type="Proteomes" id="UP000245908"/>
    </source>
</evidence>